<organism evidence="2 3">
    <name type="scientific">Penicillium flavigenum</name>
    <dbReference type="NCBI Taxonomy" id="254877"/>
    <lineage>
        <taxon>Eukaryota</taxon>
        <taxon>Fungi</taxon>
        <taxon>Dikarya</taxon>
        <taxon>Ascomycota</taxon>
        <taxon>Pezizomycotina</taxon>
        <taxon>Eurotiomycetes</taxon>
        <taxon>Eurotiomycetidae</taxon>
        <taxon>Eurotiales</taxon>
        <taxon>Aspergillaceae</taxon>
        <taxon>Penicillium</taxon>
    </lineage>
</organism>
<dbReference type="AlphaFoldDB" id="A0A1V6SQJ8"/>
<dbReference type="Proteomes" id="UP000191342">
    <property type="component" value="Unassembled WGS sequence"/>
</dbReference>
<feature type="region of interest" description="Disordered" evidence="1">
    <location>
        <begin position="1"/>
        <end position="24"/>
    </location>
</feature>
<accession>A0A1V6SQJ8</accession>
<keyword evidence="3" id="KW-1185">Reference proteome</keyword>
<evidence type="ECO:0000256" key="1">
    <source>
        <dbReference type="SAM" id="MobiDB-lite"/>
    </source>
</evidence>
<evidence type="ECO:0000313" key="2">
    <source>
        <dbReference type="EMBL" id="OQE16321.1"/>
    </source>
</evidence>
<name>A0A1V6SQJ8_9EURO</name>
<dbReference type="EMBL" id="MLQL01000028">
    <property type="protein sequence ID" value="OQE16321.1"/>
    <property type="molecule type" value="Genomic_DNA"/>
</dbReference>
<gene>
    <name evidence="2" type="ORF">PENFLA_c028G08693</name>
</gene>
<protein>
    <submittedName>
        <fullName evidence="2">Uncharacterized protein</fullName>
    </submittedName>
</protein>
<proteinExistence type="predicted"/>
<sequence length="224" mass="24756">MDDDFNSSDVDFGPPEADKRGHAVGQESIDQIIQNSAPGLVGEAVQYLSATHLREDPTIPFTGEDLIRFFDSIIDIVKPTDTGKPAPNLSLVQGAFEILLAYGEFTWTESDGFNISRHDRHRLQSFLDNAVKAGRLIKGSWRKLSALGCRAGDVALAAGYTGDEYLQHRHIELTIDGHTANFHNIRAAITLESVKGHKDALNENFVRFLRPLDDVDFVPVENPS</sequence>
<comment type="caution">
    <text evidence="2">The sequence shown here is derived from an EMBL/GenBank/DDBJ whole genome shotgun (WGS) entry which is preliminary data.</text>
</comment>
<reference evidence="3" key="1">
    <citation type="journal article" date="2017" name="Nat. Microbiol.">
        <title>Global analysis of biosynthetic gene clusters reveals vast potential of secondary metabolite production in Penicillium species.</title>
        <authorList>
            <person name="Nielsen J.C."/>
            <person name="Grijseels S."/>
            <person name="Prigent S."/>
            <person name="Ji B."/>
            <person name="Dainat J."/>
            <person name="Nielsen K.F."/>
            <person name="Frisvad J.C."/>
            <person name="Workman M."/>
            <person name="Nielsen J."/>
        </authorList>
    </citation>
    <scope>NUCLEOTIDE SEQUENCE [LARGE SCALE GENOMIC DNA]</scope>
    <source>
        <strain evidence="3">IBT 14082</strain>
    </source>
</reference>
<dbReference type="STRING" id="254877.A0A1V6SQJ8"/>
<evidence type="ECO:0000313" key="3">
    <source>
        <dbReference type="Proteomes" id="UP000191342"/>
    </source>
</evidence>
<dbReference type="OrthoDB" id="4343489at2759"/>